<dbReference type="Pfam" id="PF00496">
    <property type="entry name" value="SBP_bac_5"/>
    <property type="match status" value="1"/>
</dbReference>
<accession>A0ABN2LFA8</accession>
<feature type="signal peptide" evidence="2">
    <location>
        <begin position="1"/>
        <end position="22"/>
    </location>
</feature>
<feature type="chain" id="PRO_5045861953" evidence="2">
    <location>
        <begin position="23"/>
        <end position="561"/>
    </location>
</feature>
<dbReference type="PANTHER" id="PTHR30290">
    <property type="entry name" value="PERIPLASMIC BINDING COMPONENT OF ABC TRANSPORTER"/>
    <property type="match status" value="1"/>
</dbReference>
<dbReference type="Gene3D" id="3.10.105.10">
    <property type="entry name" value="Dipeptide-binding Protein, Domain 3"/>
    <property type="match status" value="1"/>
</dbReference>
<dbReference type="SUPFAM" id="SSF53850">
    <property type="entry name" value="Periplasmic binding protein-like II"/>
    <property type="match status" value="1"/>
</dbReference>
<evidence type="ECO:0000256" key="2">
    <source>
        <dbReference type="SAM" id="SignalP"/>
    </source>
</evidence>
<gene>
    <name evidence="4" type="ORF">GCM10009811_09640</name>
</gene>
<dbReference type="PANTHER" id="PTHR30290:SF83">
    <property type="entry name" value="ABC TRANSPORTER SUBSTRATE-BINDING PROTEIN"/>
    <property type="match status" value="1"/>
</dbReference>
<dbReference type="InterPro" id="IPR030678">
    <property type="entry name" value="Peptide/Ni-bd"/>
</dbReference>
<dbReference type="Proteomes" id="UP001499938">
    <property type="component" value="Unassembled WGS sequence"/>
</dbReference>
<comment type="caution">
    <text evidence="4">The sequence shown here is derived from an EMBL/GenBank/DDBJ whole genome shotgun (WGS) entry which is preliminary data.</text>
</comment>
<reference evidence="4 5" key="1">
    <citation type="journal article" date="2019" name="Int. J. Syst. Evol. Microbiol.">
        <title>The Global Catalogue of Microorganisms (GCM) 10K type strain sequencing project: providing services to taxonomists for standard genome sequencing and annotation.</title>
        <authorList>
            <consortium name="The Broad Institute Genomics Platform"/>
            <consortium name="The Broad Institute Genome Sequencing Center for Infectious Disease"/>
            <person name="Wu L."/>
            <person name="Ma J."/>
        </authorList>
    </citation>
    <scope>NUCLEOTIDE SEQUENCE [LARGE SCALE GENOMIC DNA]</scope>
    <source>
        <strain evidence="4 5">JCM 15592</strain>
    </source>
</reference>
<sequence length="561" mass="59579">MRGTTRTIAVAGVSAFAMLTAACSGSSTETTSTTSGSGSNSSSSSEAPAAAGGEIVVHGCTPENPLIASNTSETCGGNILDTITAKLVHYNSETAEPEMDIAEDIKTDDNQNFTVTLKDYKFSDGTPVTSKSFVDAWNYAAYGPNGQGGSYFFGPIEGFADLQCTGTDEKTACEGEGAPKAKELTGLKVVDDKTFTIKTTEKVSNLPVRLGYTAFAPQPDAFFKDPEAFGKAPIGAGPFKFESWTEGQSIVVVKNADYSGANAGKLDKITFKIYQDTDAAYNDLLAGQIDVLDAIPVSALIDDKYKTDLGERNAQRETGVIQYIGMNPKADPSLAKPEIRKAISMAIDRDTINKAIFNNTRVPATGWVSPVVDGYQKDVCGEACVYDAAKAKAALDAAGGYSGKLTLTYNGDGDHKAWTEATCNSIKDALGIDCTATPTVDFKTFLTGLGKGEIKGLFRMGWQMDYPSIENFLAPIYTAGADSNYFNYNNPEFEKLLKEAAGADGLDAANAKYQEAEKVIAADMPTIPMYYGKATMGYSEKIGTFAITPFGVPDFSAITVK</sequence>
<dbReference type="PROSITE" id="PS51257">
    <property type="entry name" value="PROKAR_LIPOPROTEIN"/>
    <property type="match status" value="1"/>
</dbReference>
<dbReference type="Gene3D" id="3.40.190.10">
    <property type="entry name" value="Periplasmic binding protein-like II"/>
    <property type="match status" value="1"/>
</dbReference>
<name>A0ABN2LFA8_9MICO</name>
<dbReference type="CDD" id="cd00995">
    <property type="entry name" value="PBP2_NikA_DppA_OppA_like"/>
    <property type="match status" value="1"/>
</dbReference>
<dbReference type="InterPro" id="IPR039424">
    <property type="entry name" value="SBP_5"/>
</dbReference>
<dbReference type="RefSeq" id="WP_344082054.1">
    <property type="nucleotide sequence ID" value="NZ_BAAAPO010000016.1"/>
</dbReference>
<evidence type="ECO:0000313" key="4">
    <source>
        <dbReference type="EMBL" id="GAA1786682.1"/>
    </source>
</evidence>
<feature type="region of interest" description="Disordered" evidence="1">
    <location>
        <begin position="27"/>
        <end position="50"/>
    </location>
</feature>
<organism evidence="4 5">
    <name type="scientific">Nostocoides veronense</name>
    <dbReference type="NCBI Taxonomy" id="330836"/>
    <lineage>
        <taxon>Bacteria</taxon>
        <taxon>Bacillati</taxon>
        <taxon>Actinomycetota</taxon>
        <taxon>Actinomycetes</taxon>
        <taxon>Micrococcales</taxon>
        <taxon>Intrasporangiaceae</taxon>
        <taxon>Nostocoides</taxon>
    </lineage>
</organism>
<evidence type="ECO:0000313" key="5">
    <source>
        <dbReference type="Proteomes" id="UP001499938"/>
    </source>
</evidence>
<dbReference type="InterPro" id="IPR000914">
    <property type="entry name" value="SBP_5_dom"/>
</dbReference>
<dbReference type="EMBL" id="BAAAPO010000016">
    <property type="protein sequence ID" value="GAA1786682.1"/>
    <property type="molecule type" value="Genomic_DNA"/>
</dbReference>
<evidence type="ECO:0000256" key="1">
    <source>
        <dbReference type="SAM" id="MobiDB-lite"/>
    </source>
</evidence>
<keyword evidence="5" id="KW-1185">Reference proteome</keyword>
<protein>
    <submittedName>
        <fullName evidence="4">ABC transporter substrate-binding protein</fullName>
    </submittedName>
</protein>
<dbReference type="Gene3D" id="3.90.76.10">
    <property type="entry name" value="Dipeptide-binding Protein, Domain 1"/>
    <property type="match status" value="1"/>
</dbReference>
<evidence type="ECO:0000259" key="3">
    <source>
        <dbReference type="Pfam" id="PF00496"/>
    </source>
</evidence>
<proteinExistence type="predicted"/>
<feature type="domain" description="Solute-binding protein family 5" evidence="3">
    <location>
        <begin position="97"/>
        <end position="482"/>
    </location>
</feature>
<keyword evidence="2" id="KW-0732">Signal</keyword>
<dbReference type="PIRSF" id="PIRSF002741">
    <property type="entry name" value="MppA"/>
    <property type="match status" value="1"/>
</dbReference>